<dbReference type="GO" id="GO:0005886">
    <property type="term" value="C:plasma membrane"/>
    <property type="evidence" value="ECO:0007669"/>
    <property type="project" value="TreeGrafter"/>
</dbReference>
<keyword evidence="9 13" id="KW-0472">Membrane</keyword>
<evidence type="ECO:0000256" key="11">
    <source>
        <dbReference type="ARBA" id="ARBA00023303"/>
    </source>
</evidence>
<keyword evidence="6 13" id="KW-1133">Transmembrane helix</keyword>
<dbReference type="Pfam" id="PF00858">
    <property type="entry name" value="ASC"/>
    <property type="match status" value="1"/>
</dbReference>
<organism evidence="14 15">
    <name type="scientific">Vespula vulgaris</name>
    <name type="common">Yellow jacket</name>
    <name type="synonym">Wasp</name>
    <dbReference type="NCBI Taxonomy" id="7454"/>
    <lineage>
        <taxon>Eukaryota</taxon>
        <taxon>Metazoa</taxon>
        <taxon>Ecdysozoa</taxon>
        <taxon>Arthropoda</taxon>
        <taxon>Hexapoda</taxon>
        <taxon>Insecta</taxon>
        <taxon>Pterygota</taxon>
        <taxon>Neoptera</taxon>
        <taxon>Endopterygota</taxon>
        <taxon>Hymenoptera</taxon>
        <taxon>Apocrita</taxon>
        <taxon>Aculeata</taxon>
        <taxon>Vespoidea</taxon>
        <taxon>Vespidae</taxon>
        <taxon>Vespinae</taxon>
        <taxon>Vespula</taxon>
    </lineage>
</organism>
<keyword evidence="5 12" id="KW-0812">Transmembrane</keyword>
<keyword evidence="4 12" id="KW-0894">Sodium channel</keyword>
<keyword evidence="11 12" id="KW-0407">Ion channel</keyword>
<evidence type="ECO:0000256" key="8">
    <source>
        <dbReference type="ARBA" id="ARBA00023065"/>
    </source>
</evidence>
<comment type="subcellular location">
    <subcellularLocation>
        <location evidence="1">Membrane</location>
        <topology evidence="1">Multi-pass membrane protein</topology>
    </subcellularLocation>
</comment>
<proteinExistence type="inferred from homology"/>
<evidence type="ECO:0000256" key="1">
    <source>
        <dbReference type="ARBA" id="ARBA00004141"/>
    </source>
</evidence>
<evidence type="ECO:0008006" key="16">
    <source>
        <dbReference type="Google" id="ProtNLM"/>
    </source>
</evidence>
<keyword evidence="7" id="KW-0915">Sodium</keyword>
<keyword evidence="3 12" id="KW-0813">Transport</keyword>
<evidence type="ECO:0000256" key="13">
    <source>
        <dbReference type="SAM" id="Phobius"/>
    </source>
</evidence>
<evidence type="ECO:0000256" key="10">
    <source>
        <dbReference type="ARBA" id="ARBA00023201"/>
    </source>
</evidence>
<evidence type="ECO:0000256" key="5">
    <source>
        <dbReference type="ARBA" id="ARBA00022692"/>
    </source>
</evidence>
<evidence type="ECO:0000256" key="2">
    <source>
        <dbReference type="ARBA" id="ARBA00007193"/>
    </source>
</evidence>
<sequence length="452" mass="53507">MKCKYFPSLSHMRNSFKRSSKEYLLENNLHGVPYFADSTRPKWERGLWFLLTIASIVITIVTIITLWNKFQNNPTLTALDTHVSEEKLFFPQLFLCFEGNQLNVSDTNGSEKSFYEKIYEWKWDEKISDEIQEKISKKVTNFYNAFQQWTPRCDAILENVIVINKRNIRGKDFRKVVTPAGICCKFNFSKTILITDTPFQLKFKSALFPLKLYIMDKFDKGPSRNIIPHIKLRMPSSMQIEVFRTYVTTDFQMMSDYQRQCHYNKAQWSYNNCRLNCLAKDILKKCNCLPWFLKKKNIKECSLSQYSCLTKAYDEYIDCKCILPCNFTVHRLMKTIEGFDNDTQNLSPTEIILNWPNVLYRREVRFGYMDLVVSFGGIAGLFLGYSLLTSFELFYYLSFRAYCGAVLDSSRKRHNIIMIRPKKVRFANEQLKPNIEFISYNNFKNEKIFYKK</sequence>
<feature type="transmembrane region" description="Helical" evidence="13">
    <location>
        <begin position="366"/>
        <end position="387"/>
    </location>
</feature>
<gene>
    <name evidence="14" type="ORF">HZH66_007876</name>
</gene>
<dbReference type="Gene3D" id="1.10.287.820">
    <property type="entry name" value="Acid-sensing ion channel domain"/>
    <property type="match status" value="1"/>
</dbReference>
<evidence type="ECO:0000256" key="12">
    <source>
        <dbReference type="RuleBase" id="RU000679"/>
    </source>
</evidence>
<keyword evidence="15" id="KW-1185">Reference proteome</keyword>
<evidence type="ECO:0000256" key="3">
    <source>
        <dbReference type="ARBA" id="ARBA00022448"/>
    </source>
</evidence>
<dbReference type="InterPro" id="IPR001873">
    <property type="entry name" value="ENaC"/>
</dbReference>
<feature type="transmembrane region" description="Helical" evidence="13">
    <location>
        <begin position="47"/>
        <end position="67"/>
    </location>
</feature>
<reference evidence="14" key="1">
    <citation type="journal article" date="2020" name="G3 (Bethesda)">
        <title>High-Quality Assemblies for Three Invasive Social Wasps from the &lt;i&gt;Vespula&lt;/i&gt; Genus.</title>
        <authorList>
            <person name="Harrop T.W.R."/>
            <person name="Guhlin J."/>
            <person name="McLaughlin G.M."/>
            <person name="Permina E."/>
            <person name="Stockwell P."/>
            <person name="Gilligan J."/>
            <person name="Le Lec M.F."/>
            <person name="Gruber M.A.M."/>
            <person name="Quinn O."/>
            <person name="Lovegrove M."/>
            <person name="Duncan E.J."/>
            <person name="Remnant E.J."/>
            <person name="Van Eeckhoven J."/>
            <person name="Graham B."/>
            <person name="Knapp R.A."/>
            <person name="Langford K.W."/>
            <person name="Kronenberg Z."/>
            <person name="Press M.O."/>
            <person name="Eacker S.M."/>
            <person name="Wilson-Rankin E.E."/>
            <person name="Purcell J."/>
            <person name="Lester P.J."/>
            <person name="Dearden P.K."/>
        </authorList>
    </citation>
    <scope>NUCLEOTIDE SEQUENCE</scope>
    <source>
        <strain evidence="14">Marl-1</strain>
    </source>
</reference>
<evidence type="ECO:0000256" key="7">
    <source>
        <dbReference type="ARBA" id="ARBA00023053"/>
    </source>
</evidence>
<dbReference type="PANTHER" id="PTHR11690">
    <property type="entry name" value="AMILORIDE-SENSITIVE SODIUM CHANNEL-RELATED"/>
    <property type="match status" value="1"/>
</dbReference>
<evidence type="ECO:0000256" key="6">
    <source>
        <dbReference type="ARBA" id="ARBA00022989"/>
    </source>
</evidence>
<dbReference type="Gene3D" id="1.10.287.770">
    <property type="entry name" value="YojJ-like"/>
    <property type="match status" value="1"/>
</dbReference>
<dbReference type="Proteomes" id="UP000614350">
    <property type="component" value="Unassembled WGS sequence"/>
</dbReference>
<evidence type="ECO:0000313" key="14">
    <source>
        <dbReference type="EMBL" id="KAF7394702.1"/>
    </source>
</evidence>
<comment type="caution">
    <text evidence="14">The sequence shown here is derived from an EMBL/GenBank/DDBJ whole genome shotgun (WGS) entry which is preliminary data.</text>
</comment>
<dbReference type="EMBL" id="JACSEA010000008">
    <property type="protein sequence ID" value="KAF7394702.1"/>
    <property type="molecule type" value="Genomic_DNA"/>
</dbReference>
<evidence type="ECO:0000256" key="9">
    <source>
        <dbReference type="ARBA" id="ARBA00023136"/>
    </source>
</evidence>
<protein>
    <recommendedName>
        <fullName evidence="16">Sodium channel protein Nach</fullName>
    </recommendedName>
</protein>
<dbReference type="GO" id="GO:0015280">
    <property type="term" value="F:ligand-gated sodium channel activity"/>
    <property type="evidence" value="ECO:0007669"/>
    <property type="project" value="TreeGrafter"/>
</dbReference>
<evidence type="ECO:0000313" key="15">
    <source>
        <dbReference type="Proteomes" id="UP000614350"/>
    </source>
</evidence>
<keyword evidence="8 12" id="KW-0406">Ion transport</keyword>
<name>A0A834JUN7_VESVU</name>
<keyword evidence="10 12" id="KW-0739">Sodium transport</keyword>
<evidence type="ECO:0000256" key="4">
    <source>
        <dbReference type="ARBA" id="ARBA00022461"/>
    </source>
</evidence>
<dbReference type="AlphaFoldDB" id="A0A834JUN7"/>
<dbReference type="PANTHER" id="PTHR11690:SF247">
    <property type="entry name" value="PICKPOCKET 23, ISOFORM C"/>
    <property type="match status" value="1"/>
</dbReference>
<comment type="similarity">
    <text evidence="2 12">Belongs to the amiloride-sensitive sodium channel (TC 1.A.6) family.</text>
</comment>
<accession>A0A834JUN7</accession>